<dbReference type="VEuPathDB" id="PlasmoDB:AK88_03281"/>
<name>A0A0D9QJJ7_PLAFR</name>
<evidence type="ECO:0000256" key="2">
    <source>
        <dbReference type="SAM" id="SignalP"/>
    </source>
</evidence>
<feature type="signal peptide" evidence="2">
    <location>
        <begin position="1"/>
        <end position="20"/>
    </location>
</feature>
<keyword evidence="2" id="KW-0732">Signal</keyword>
<dbReference type="Proteomes" id="UP000054561">
    <property type="component" value="Unassembled WGS sequence"/>
</dbReference>
<keyword evidence="4" id="KW-1185">Reference proteome</keyword>
<proteinExistence type="predicted"/>
<dbReference type="EMBL" id="KQ001680">
    <property type="protein sequence ID" value="KJP87113.1"/>
    <property type="molecule type" value="Genomic_DNA"/>
</dbReference>
<dbReference type="GeneID" id="24268595"/>
<evidence type="ECO:0000313" key="3">
    <source>
        <dbReference type="EMBL" id="KJP87113.1"/>
    </source>
</evidence>
<feature type="region of interest" description="Disordered" evidence="1">
    <location>
        <begin position="175"/>
        <end position="197"/>
    </location>
</feature>
<evidence type="ECO:0000256" key="1">
    <source>
        <dbReference type="SAM" id="MobiDB-lite"/>
    </source>
</evidence>
<dbReference type="OMA" id="NMLLAKW"/>
<gene>
    <name evidence="3" type="ORF">AK88_03281</name>
</gene>
<organism evidence="3 4">
    <name type="scientific">Plasmodium fragile</name>
    <dbReference type="NCBI Taxonomy" id="5857"/>
    <lineage>
        <taxon>Eukaryota</taxon>
        <taxon>Sar</taxon>
        <taxon>Alveolata</taxon>
        <taxon>Apicomplexa</taxon>
        <taxon>Aconoidasida</taxon>
        <taxon>Haemosporida</taxon>
        <taxon>Plasmodiidae</taxon>
        <taxon>Plasmodium</taxon>
        <taxon>Plasmodium (Plasmodium)</taxon>
    </lineage>
</organism>
<feature type="compositionally biased region" description="Polar residues" evidence="1">
    <location>
        <begin position="180"/>
        <end position="191"/>
    </location>
</feature>
<feature type="chain" id="PRO_5002343598" description="Plasmodium RESA N-terminal domain-containing protein" evidence="2">
    <location>
        <begin position="21"/>
        <end position="218"/>
    </location>
</feature>
<evidence type="ECO:0008006" key="5">
    <source>
        <dbReference type="Google" id="ProtNLM"/>
    </source>
</evidence>
<protein>
    <recommendedName>
        <fullName evidence="5">Plasmodium RESA N-terminal domain-containing protein</fullName>
    </recommendedName>
</protein>
<evidence type="ECO:0000313" key="4">
    <source>
        <dbReference type="Proteomes" id="UP000054561"/>
    </source>
</evidence>
<dbReference type="AlphaFoldDB" id="A0A0D9QJJ7"/>
<sequence length="218" mass="25383">MTPVVVYLLGCLWMAVSITAHMFNHPPSKKTLTSQALLKRVSNSEEEDNYYTMHDVLNTPLKTEEDHPVLYDDLPDKIKNKMVDNNDVQKINKLKLVARTNAFMNFKKSYEKQESTLEQLYNHMREIISVALSIPLEEVNLHDINMLLAKWRMLSKERINPDEQNNDERYFKTVKRHGAQPSSITPSTIMNHTKGMKGERRGRGNFFIDPDYFLQLAL</sequence>
<accession>A0A0D9QJJ7</accession>
<dbReference type="RefSeq" id="XP_012336325.1">
    <property type="nucleotide sequence ID" value="XM_012480902.1"/>
</dbReference>
<reference evidence="3 4" key="1">
    <citation type="submission" date="2014-03" db="EMBL/GenBank/DDBJ databases">
        <title>The Genome Sequence of Plasmodium fragile nilgiri.</title>
        <authorList>
            <consortium name="The Broad Institute Genomics Platform"/>
            <consortium name="The Broad Institute Genome Sequencing Center for Infectious Disease"/>
            <person name="Neafsey D."/>
            <person name="Duraisingh M."/>
            <person name="Young S.K."/>
            <person name="Zeng Q."/>
            <person name="Gargeya S."/>
            <person name="Abouelleil A."/>
            <person name="Alvarado L."/>
            <person name="Chapman S.B."/>
            <person name="Gainer-Dewar J."/>
            <person name="Goldberg J."/>
            <person name="Griggs A."/>
            <person name="Gujja S."/>
            <person name="Hansen M."/>
            <person name="Howarth C."/>
            <person name="Imamovic A."/>
            <person name="Larimer J."/>
            <person name="Pearson M."/>
            <person name="Poon T.W."/>
            <person name="Priest M."/>
            <person name="Roberts A."/>
            <person name="Saif S."/>
            <person name="Shea T."/>
            <person name="Sykes S."/>
            <person name="Wortman J."/>
            <person name="Nusbaum C."/>
            <person name="Birren B."/>
        </authorList>
    </citation>
    <scope>NUCLEOTIDE SEQUENCE [LARGE SCALE GENOMIC DNA]</scope>
    <source>
        <strain evidence="4">nilgiri</strain>
    </source>
</reference>
<dbReference type="OrthoDB" id="385178at2759"/>